<dbReference type="SUPFAM" id="SSF81923">
    <property type="entry name" value="Double Clp-N motif"/>
    <property type="match status" value="1"/>
</dbReference>
<dbReference type="Gene3D" id="1.10.1780.10">
    <property type="entry name" value="Clp, N-terminal domain"/>
    <property type="match status" value="1"/>
</dbReference>
<evidence type="ECO:0000313" key="5">
    <source>
        <dbReference type="Proteomes" id="UP000682416"/>
    </source>
</evidence>
<evidence type="ECO:0000256" key="2">
    <source>
        <dbReference type="SAM" id="MobiDB-lite"/>
    </source>
</evidence>
<dbReference type="Proteomes" id="UP000682416">
    <property type="component" value="Chromosome"/>
</dbReference>
<dbReference type="PROSITE" id="PS51903">
    <property type="entry name" value="CLP_R"/>
    <property type="match status" value="1"/>
</dbReference>
<keyword evidence="1" id="KW-0677">Repeat</keyword>
<name>A0A975LAC2_9ACTN</name>
<dbReference type="EMBL" id="CP074402">
    <property type="protein sequence ID" value="QVJ01528.1"/>
    <property type="molecule type" value="Genomic_DNA"/>
</dbReference>
<organism evidence="4 5">
    <name type="scientific">Nocardiopsis eucommiae</name>
    <dbReference type="NCBI Taxonomy" id="2831970"/>
    <lineage>
        <taxon>Bacteria</taxon>
        <taxon>Bacillati</taxon>
        <taxon>Actinomycetota</taxon>
        <taxon>Actinomycetes</taxon>
        <taxon>Streptosporangiales</taxon>
        <taxon>Nocardiopsidaceae</taxon>
        <taxon>Nocardiopsis</taxon>
    </lineage>
</organism>
<proteinExistence type="predicted"/>
<dbReference type="InterPro" id="IPR036628">
    <property type="entry name" value="Clp_N_dom_sf"/>
</dbReference>
<feature type="domain" description="Clp R" evidence="3">
    <location>
        <begin position="13"/>
        <end position="155"/>
    </location>
</feature>
<dbReference type="AlphaFoldDB" id="A0A975LAC2"/>
<protein>
    <recommendedName>
        <fullName evidence="3">Clp R domain-containing protein</fullName>
    </recommendedName>
</protein>
<sequence length="261" mass="27768">MSSPTEAGNPTVFDMFTDAAKRVVVHAQEEGTRLHHRRMGPEHLLLGLLREEEDLAARALGGLGVGYEAAEAEVLRAIPARKRPVDDGLPFSRETRAALRYSFHASARHGHGHLGTEHLLLGVLYRDRATVPGLLRNLGIAPERVRGEVEDLIAAMTREAAEPGPPVTNPATEAPSPTPPRSPRERTRPRGPPEAGDRLRAALPRRPADPGVRHAAHGRSGPDEHAGWRGDDGGLGPDLPPGAPAAVREGPSGAVASGTRI</sequence>
<dbReference type="KEGG" id="nec:KGD82_26810"/>
<reference evidence="4" key="1">
    <citation type="submission" date="2021-05" db="EMBL/GenBank/DDBJ databases">
        <authorList>
            <person name="Kaiqin L."/>
            <person name="Jian G."/>
        </authorList>
    </citation>
    <scope>NUCLEOTIDE SEQUENCE</scope>
    <source>
        <strain evidence="4">HDS5</strain>
    </source>
</reference>
<evidence type="ECO:0000256" key="1">
    <source>
        <dbReference type="PROSITE-ProRule" id="PRU01251"/>
    </source>
</evidence>
<dbReference type="Pfam" id="PF02861">
    <property type="entry name" value="Clp_N"/>
    <property type="match status" value="1"/>
</dbReference>
<dbReference type="InterPro" id="IPR004176">
    <property type="entry name" value="Clp_R_N"/>
</dbReference>
<evidence type="ECO:0000313" key="4">
    <source>
        <dbReference type="EMBL" id="QVJ01528.1"/>
    </source>
</evidence>
<accession>A0A975LAC2</accession>
<feature type="compositionally biased region" description="Basic and acidic residues" evidence="2">
    <location>
        <begin position="220"/>
        <end position="232"/>
    </location>
</feature>
<gene>
    <name evidence="4" type="ORF">KGD82_26810</name>
</gene>
<keyword evidence="5" id="KW-1185">Reference proteome</keyword>
<feature type="compositionally biased region" description="Basic and acidic residues" evidence="2">
    <location>
        <begin position="195"/>
        <end position="212"/>
    </location>
</feature>
<evidence type="ECO:0000259" key="3">
    <source>
        <dbReference type="PROSITE" id="PS51903"/>
    </source>
</evidence>
<feature type="region of interest" description="Disordered" evidence="2">
    <location>
        <begin position="159"/>
        <end position="261"/>
    </location>
</feature>